<evidence type="ECO:0000259" key="3">
    <source>
        <dbReference type="Pfam" id="PF01170"/>
    </source>
</evidence>
<evidence type="ECO:0000313" key="5">
    <source>
        <dbReference type="EMBL" id="KAK2195682.1"/>
    </source>
</evidence>
<dbReference type="PIRSF" id="PIRSF017259">
    <property type="entry name" value="tRNA_mtfrase_TRM11"/>
    <property type="match status" value="1"/>
</dbReference>
<proteinExistence type="predicted"/>
<dbReference type="GO" id="GO:0032259">
    <property type="term" value="P:methylation"/>
    <property type="evidence" value="ECO:0007669"/>
    <property type="project" value="UniProtKB-KW"/>
</dbReference>
<dbReference type="PANTHER" id="PTHR13370">
    <property type="entry name" value="RNA METHYLASE-RELATED"/>
    <property type="match status" value="1"/>
</dbReference>
<dbReference type="KEGG" id="bdw:94336573"/>
<evidence type="ECO:0000259" key="4">
    <source>
        <dbReference type="Pfam" id="PF25904"/>
    </source>
</evidence>
<dbReference type="GO" id="GO:0005737">
    <property type="term" value="C:cytoplasm"/>
    <property type="evidence" value="ECO:0007669"/>
    <property type="project" value="TreeGrafter"/>
</dbReference>
<dbReference type="EMBL" id="JALLKP010000003">
    <property type="protein sequence ID" value="KAK2195682.1"/>
    <property type="molecule type" value="Genomic_DNA"/>
</dbReference>
<keyword evidence="1 5" id="KW-0489">Methyltransferase</keyword>
<evidence type="ECO:0000313" key="6">
    <source>
        <dbReference type="Proteomes" id="UP001214638"/>
    </source>
</evidence>
<accession>A0AAD9PIY2</accession>
<organism evidence="5 6">
    <name type="scientific">Babesia duncani</name>
    <dbReference type="NCBI Taxonomy" id="323732"/>
    <lineage>
        <taxon>Eukaryota</taxon>
        <taxon>Sar</taxon>
        <taxon>Alveolata</taxon>
        <taxon>Apicomplexa</taxon>
        <taxon>Aconoidasida</taxon>
        <taxon>Piroplasmida</taxon>
        <taxon>Babesiidae</taxon>
        <taxon>Babesia</taxon>
    </lineage>
</organism>
<dbReference type="GO" id="GO:0008168">
    <property type="term" value="F:methyltransferase activity"/>
    <property type="evidence" value="ECO:0007669"/>
    <property type="project" value="UniProtKB-KW"/>
</dbReference>
<dbReference type="SUPFAM" id="SSF53335">
    <property type="entry name" value="S-adenosyl-L-methionine-dependent methyltransferases"/>
    <property type="match status" value="1"/>
</dbReference>
<gene>
    <name evidence="5" type="ORF">BdWA1_002275</name>
</gene>
<dbReference type="Proteomes" id="UP001214638">
    <property type="component" value="Unassembled WGS sequence"/>
</dbReference>
<feature type="domain" description="Ribosomal RNA large subunit methyltransferase K/L-like methyltransferase" evidence="3">
    <location>
        <begin position="223"/>
        <end position="369"/>
    </location>
</feature>
<feature type="domain" description="tRNA (guanine(10)-N(2))-methyltransferase TRMT11 N-terminal" evidence="4">
    <location>
        <begin position="77"/>
        <end position="206"/>
    </location>
</feature>
<dbReference type="GO" id="GO:0003676">
    <property type="term" value="F:nucleic acid binding"/>
    <property type="evidence" value="ECO:0007669"/>
    <property type="project" value="InterPro"/>
</dbReference>
<sequence length="451" mass="51043">MRLMFVMCMNEDYNECIESELESVAESLGVSKSEFQLSAHREYNPTDRLLSHNLRDYYCSLVTGHSTNGLYDYDKTEQDIFLYASVPSVHVAKSIFSKCILVKQLVNIWTDAESYETLLKSIKEDDIETYLKPTNTWAIRYSTYNRKSSQDDLVSVCDKFSAILSRAGNVDLANPNVKIAIMENYSTDNKTGEKKLKRVYIGNIIMEREDIGYWWRPFSLSNRPILGPTSLDNTLAFIMCNLGMIDKGSVVLDPFVGSGGSLITATALGAQCWGCDIDARVLMGWGISYKNPNVLKNEYSSDIFSNFKFYGLPIPEILRIDNQHSAWRMYRTFEGKLLSCNGNSISKEWVDVIIADPPYGNRASAKHKRITNQSDDEIVSCLVEILLDMAEALLVPKGRIVFLLPSHRDSITQDLKTLRRSRLAIKHIGKQNLAAGIARFIVVMEKQSTIH</sequence>
<dbReference type="RefSeq" id="XP_067802525.1">
    <property type="nucleotide sequence ID" value="XM_067947303.1"/>
</dbReference>
<dbReference type="GO" id="GO:0043527">
    <property type="term" value="C:tRNA methyltransferase complex"/>
    <property type="evidence" value="ECO:0007669"/>
    <property type="project" value="UniProtKB-ARBA"/>
</dbReference>
<keyword evidence="6" id="KW-1185">Reference proteome</keyword>
<dbReference type="PRINTS" id="PR00507">
    <property type="entry name" value="N12N6MTFRASE"/>
</dbReference>
<dbReference type="InterPro" id="IPR002052">
    <property type="entry name" value="DNA_methylase_N6_adenine_CS"/>
</dbReference>
<reference evidence="5" key="1">
    <citation type="journal article" date="2023" name="Nat. Microbiol.">
        <title>Babesia duncani multi-omics identifies virulence factors and drug targets.</title>
        <authorList>
            <person name="Singh P."/>
            <person name="Lonardi S."/>
            <person name="Liang Q."/>
            <person name="Vydyam P."/>
            <person name="Khabirova E."/>
            <person name="Fang T."/>
            <person name="Gihaz S."/>
            <person name="Thekkiniath J."/>
            <person name="Munshi M."/>
            <person name="Abel S."/>
            <person name="Ciampossin L."/>
            <person name="Batugedara G."/>
            <person name="Gupta M."/>
            <person name="Lu X.M."/>
            <person name="Lenz T."/>
            <person name="Chakravarty S."/>
            <person name="Cornillot E."/>
            <person name="Hu Y."/>
            <person name="Ma W."/>
            <person name="Gonzalez L.M."/>
            <person name="Sanchez S."/>
            <person name="Estrada K."/>
            <person name="Sanchez-Flores A."/>
            <person name="Montero E."/>
            <person name="Harb O.S."/>
            <person name="Le Roch K.G."/>
            <person name="Mamoun C.B."/>
        </authorList>
    </citation>
    <scope>NUCLEOTIDE SEQUENCE</scope>
    <source>
        <strain evidence="5">WA1</strain>
    </source>
</reference>
<comment type="caution">
    <text evidence="5">The sequence shown here is derived from an EMBL/GenBank/DDBJ whole genome shotgun (WGS) entry which is preliminary data.</text>
</comment>
<protein>
    <submittedName>
        <fullName evidence="5">Bifunctional S-adenosyl-L-methionine-dependent methyltransferase superfamily/DNA methylase</fullName>
    </submittedName>
</protein>
<keyword evidence="2" id="KW-0808">Transferase</keyword>
<dbReference type="Pfam" id="PF01170">
    <property type="entry name" value="UPF0020"/>
    <property type="match status" value="1"/>
</dbReference>
<dbReference type="AlphaFoldDB" id="A0AAD9PIY2"/>
<dbReference type="PROSITE" id="PS00092">
    <property type="entry name" value="N6_MTASE"/>
    <property type="match status" value="1"/>
</dbReference>
<dbReference type="PANTHER" id="PTHR13370:SF3">
    <property type="entry name" value="TRNA (GUANINE(10)-N2)-METHYLTRANSFERASE HOMOLOG"/>
    <property type="match status" value="1"/>
</dbReference>
<dbReference type="Gene3D" id="3.40.50.150">
    <property type="entry name" value="Vaccinia Virus protein VP39"/>
    <property type="match status" value="1"/>
</dbReference>
<dbReference type="InterPro" id="IPR000241">
    <property type="entry name" value="RlmKL-like_Mtase"/>
</dbReference>
<dbReference type="InterPro" id="IPR029063">
    <property type="entry name" value="SAM-dependent_MTases_sf"/>
</dbReference>
<dbReference type="GeneID" id="94336573"/>
<evidence type="ECO:0000256" key="2">
    <source>
        <dbReference type="ARBA" id="ARBA00022679"/>
    </source>
</evidence>
<dbReference type="Pfam" id="PF25904">
    <property type="entry name" value="Tmrp11_N"/>
    <property type="match status" value="1"/>
</dbReference>
<evidence type="ECO:0000256" key="1">
    <source>
        <dbReference type="ARBA" id="ARBA00022603"/>
    </source>
</evidence>
<name>A0AAD9PIY2_9APIC</name>
<dbReference type="InterPro" id="IPR059073">
    <property type="entry name" value="TRMT11_N"/>
</dbReference>